<reference evidence="2 3" key="1">
    <citation type="submission" date="2020-02" db="EMBL/GenBank/DDBJ databases">
        <authorList>
            <person name="Ma Q."/>
            <person name="Huang Y."/>
            <person name="Song X."/>
            <person name="Pei D."/>
        </authorList>
    </citation>
    <scope>NUCLEOTIDE SEQUENCE [LARGE SCALE GENOMIC DNA]</scope>
    <source>
        <strain evidence="2">Sxm20200214</strain>
        <tissue evidence="2">Leaf</tissue>
    </source>
</reference>
<dbReference type="Proteomes" id="UP000886595">
    <property type="component" value="Unassembled WGS sequence"/>
</dbReference>
<feature type="compositionally biased region" description="Acidic residues" evidence="1">
    <location>
        <begin position="38"/>
        <end position="65"/>
    </location>
</feature>
<proteinExistence type="predicted"/>
<protein>
    <submittedName>
        <fullName evidence="2">Uncharacterized protein</fullName>
    </submittedName>
</protein>
<comment type="caution">
    <text evidence="2">The sequence shown here is derived from an EMBL/GenBank/DDBJ whole genome shotgun (WGS) entry which is preliminary data.</text>
</comment>
<keyword evidence="3" id="KW-1185">Reference proteome</keyword>
<dbReference type="EMBL" id="JAAMPC010000007">
    <property type="protein sequence ID" value="KAG2304487.1"/>
    <property type="molecule type" value="Genomic_DNA"/>
</dbReference>
<feature type="region of interest" description="Disordered" evidence="1">
    <location>
        <begin position="19"/>
        <end position="65"/>
    </location>
</feature>
<evidence type="ECO:0000313" key="3">
    <source>
        <dbReference type="Proteomes" id="UP000886595"/>
    </source>
</evidence>
<name>A0A8X7V705_BRACI</name>
<dbReference type="AlphaFoldDB" id="A0A8X7V705"/>
<gene>
    <name evidence="2" type="ORF">Bca52824_033138</name>
</gene>
<sequence length="65" mass="7699">MLGELFEEAAEVKEMLEMEKSAEKIPPRHKRKMMVFSDPEDENPWEKPEEEDEEEGEDEEESADE</sequence>
<accession>A0A8X7V705</accession>
<organism evidence="2 3">
    <name type="scientific">Brassica carinata</name>
    <name type="common">Ethiopian mustard</name>
    <name type="synonym">Abyssinian cabbage</name>
    <dbReference type="NCBI Taxonomy" id="52824"/>
    <lineage>
        <taxon>Eukaryota</taxon>
        <taxon>Viridiplantae</taxon>
        <taxon>Streptophyta</taxon>
        <taxon>Embryophyta</taxon>
        <taxon>Tracheophyta</taxon>
        <taxon>Spermatophyta</taxon>
        <taxon>Magnoliopsida</taxon>
        <taxon>eudicotyledons</taxon>
        <taxon>Gunneridae</taxon>
        <taxon>Pentapetalae</taxon>
        <taxon>rosids</taxon>
        <taxon>malvids</taxon>
        <taxon>Brassicales</taxon>
        <taxon>Brassicaceae</taxon>
        <taxon>Brassiceae</taxon>
        <taxon>Brassica</taxon>
    </lineage>
</organism>
<evidence type="ECO:0000313" key="2">
    <source>
        <dbReference type="EMBL" id="KAG2304487.1"/>
    </source>
</evidence>
<evidence type="ECO:0000256" key="1">
    <source>
        <dbReference type="SAM" id="MobiDB-lite"/>
    </source>
</evidence>